<name>A0A8X6R800_NEPPI</name>
<dbReference type="Proteomes" id="UP000887013">
    <property type="component" value="Unassembled WGS sequence"/>
</dbReference>
<dbReference type="PANTHER" id="PTHR43861:SF1">
    <property type="entry name" value="TRANS-ACONITATE 2-METHYLTRANSFERASE"/>
    <property type="match status" value="1"/>
</dbReference>
<dbReference type="CDD" id="cd02440">
    <property type="entry name" value="AdoMet_MTases"/>
    <property type="match status" value="1"/>
</dbReference>
<dbReference type="InterPro" id="IPR029063">
    <property type="entry name" value="SAM-dependent_MTases_sf"/>
</dbReference>
<sequence length="245" mass="28693">MRLEWNKKEKKEIVMDVGCGPGRTTVEQILPFFTKLEKIYAIDLLPDMIDIAKKQNSHPKIEYIVASIEDWSTIKHWEGQITKVVSIHCLHWVKSKQIVFENVFRLLKPEGEAAFFFVSESTFHASLLELKKNPKWSNLFIDIDDCVPDSHFYKYDASYYKKMLENMGFEVLHCKKEVKIDVFPSDDDIKNFFTSICVLTPHVPLDRKVDFQNDLLKELLRQNGRNNNGLPYHVGKMVELVVRKK</sequence>
<reference evidence="1" key="1">
    <citation type="submission" date="2020-08" db="EMBL/GenBank/DDBJ databases">
        <title>Multicomponent nature underlies the extraordinary mechanical properties of spider dragline silk.</title>
        <authorList>
            <person name="Kono N."/>
            <person name="Nakamura H."/>
            <person name="Mori M."/>
            <person name="Yoshida Y."/>
            <person name="Ohtoshi R."/>
            <person name="Malay A.D."/>
            <person name="Moran D.A.P."/>
            <person name="Tomita M."/>
            <person name="Numata K."/>
            <person name="Arakawa K."/>
        </authorList>
    </citation>
    <scope>NUCLEOTIDE SEQUENCE</scope>
</reference>
<dbReference type="Gene3D" id="3.40.50.150">
    <property type="entry name" value="Vaccinia Virus protein VP39"/>
    <property type="match status" value="1"/>
</dbReference>
<evidence type="ECO:0008006" key="3">
    <source>
        <dbReference type="Google" id="ProtNLM"/>
    </source>
</evidence>
<protein>
    <recommendedName>
        <fullName evidence="3">Juvenile hormone acid methyltransferase</fullName>
    </recommendedName>
</protein>
<dbReference type="SUPFAM" id="SSF53335">
    <property type="entry name" value="S-adenosyl-L-methionine-dependent methyltransferases"/>
    <property type="match status" value="1"/>
</dbReference>
<dbReference type="AlphaFoldDB" id="A0A8X6R800"/>
<organism evidence="1 2">
    <name type="scientific">Nephila pilipes</name>
    <name type="common">Giant wood spider</name>
    <name type="synonym">Nephila maculata</name>
    <dbReference type="NCBI Taxonomy" id="299642"/>
    <lineage>
        <taxon>Eukaryota</taxon>
        <taxon>Metazoa</taxon>
        <taxon>Ecdysozoa</taxon>
        <taxon>Arthropoda</taxon>
        <taxon>Chelicerata</taxon>
        <taxon>Arachnida</taxon>
        <taxon>Araneae</taxon>
        <taxon>Araneomorphae</taxon>
        <taxon>Entelegynae</taxon>
        <taxon>Araneoidea</taxon>
        <taxon>Nephilidae</taxon>
        <taxon>Nephila</taxon>
    </lineage>
</organism>
<keyword evidence="2" id="KW-1185">Reference proteome</keyword>
<gene>
    <name evidence="1" type="ORF">NPIL_271741</name>
</gene>
<evidence type="ECO:0000313" key="1">
    <source>
        <dbReference type="EMBL" id="GFU55954.1"/>
    </source>
</evidence>
<comment type="caution">
    <text evidence="1">The sequence shown here is derived from an EMBL/GenBank/DDBJ whole genome shotgun (WGS) entry which is preliminary data.</text>
</comment>
<dbReference type="Pfam" id="PF13489">
    <property type="entry name" value="Methyltransf_23"/>
    <property type="match status" value="1"/>
</dbReference>
<evidence type="ECO:0000313" key="2">
    <source>
        <dbReference type="Proteomes" id="UP000887013"/>
    </source>
</evidence>
<dbReference type="OrthoDB" id="6431575at2759"/>
<dbReference type="PANTHER" id="PTHR43861">
    <property type="entry name" value="TRANS-ACONITATE 2-METHYLTRANSFERASE-RELATED"/>
    <property type="match status" value="1"/>
</dbReference>
<dbReference type="EMBL" id="BMAW01039463">
    <property type="protein sequence ID" value="GFU55954.1"/>
    <property type="molecule type" value="Genomic_DNA"/>
</dbReference>
<proteinExistence type="predicted"/>
<accession>A0A8X6R800</accession>